<evidence type="ECO:0000256" key="1">
    <source>
        <dbReference type="ARBA" id="ARBA00004496"/>
    </source>
</evidence>
<keyword evidence="2" id="KW-0963">Cytoplasm</keyword>
<evidence type="ECO:0000256" key="4">
    <source>
        <dbReference type="ARBA" id="ARBA00022741"/>
    </source>
</evidence>
<name>A0AAV1JNN3_9NEOP</name>
<dbReference type="GO" id="GO:0005930">
    <property type="term" value="C:axoneme"/>
    <property type="evidence" value="ECO:0007669"/>
    <property type="project" value="TreeGrafter"/>
</dbReference>
<evidence type="ECO:0000313" key="6">
    <source>
        <dbReference type="EMBL" id="CAK1549673.1"/>
    </source>
</evidence>
<dbReference type="AlphaFoldDB" id="A0AAV1JNN3"/>
<evidence type="ECO:0008006" key="8">
    <source>
        <dbReference type="Google" id="ProtNLM"/>
    </source>
</evidence>
<dbReference type="InterPro" id="IPR004344">
    <property type="entry name" value="TTL/TTLL_fam"/>
</dbReference>
<comment type="caution">
    <text evidence="6">The sequence shown here is derived from an EMBL/GenBank/DDBJ whole genome shotgun (WGS) entry which is preliminary data.</text>
</comment>
<sequence>MPLGKKKYAKRKRKICGSVTLPKYQVKATTVKNVISASGPRLIKKLYDKSGIKRIYSPFHKFGQKRVRQMDKSKTSYPLGLSPKEKSYLICSCQARSHKYAKLKQKAAEAIQESKIFSIHGSCNAVRKALLERGWVEKLPLNRMNLTKIRNGVYSNKCEIQYELERLLLSNFVEKYNPNFVWRTRDERRDTTIDMTKDYARMINKLEVDTLWTSKQGLCSSMKRNYWFYIDGVAEVNGPRSYNTPEPGEIEGFIKDYKITACTSLLKWILSMVANERPIFIKNGRISINVVVFALNRCKEYLFRKQNKDIDRELNVISDGQWNSFLKKYYCIIAKDEVFCTDRIKKLPLYLSYAKYLLKEIHKYRPQLSCEGCHNIWIIKPAHCSRGRGIRMASKLGVITNLLNKANTKHVIQKYIEEPLLIHDTKFDIRQYYLVTSTYPLTIWMYMDCYLKFSSQRYSLKNYHESIHLTNNAVQKKYHNCKERHAELPKQNMWDLERYKCYLKSIGKDDVWNFIIYPGMKKSIIGIMLSCQDSLSVCKNRFELYGCDFILDKEYKPWLIEINSCPDLNSTTQVTAKICPAVVSDIIKVVIDYANDSKAPTGDFECIYKQLMTPPKYGNATELTVRGYSLPNDYFYRGAIELKESFDDPEIGTEQDVEAILKKLKRFYDTEDTVMVQPDGSTHNLKRNDEACTHSTLSENEMSPEADITNQTSEDLDVTESLSSKNIGKIDEKSAITRDSEVAIQNVYSVTDLETFLKQSVSHYCSSSLKYSFSFSKLDDGPYGKASYIDFYNHQKKTLLLNPTVAETLLLKNKVPEENDVFNLHQNDSMLLAASKLISFIKDKEKEYLK</sequence>
<dbReference type="EMBL" id="CAVLEF010000040">
    <property type="protein sequence ID" value="CAK1549673.1"/>
    <property type="molecule type" value="Genomic_DNA"/>
</dbReference>
<dbReference type="GO" id="GO:0070736">
    <property type="term" value="F:protein-glycine ligase activity, initiating"/>
    <property type="evidence" value="ECO:0007669"/>
    <property type="project" value="TreeGrafter"/>
</dbReference>
<dbReference type="InterPro" id="IPR051437">
    <property type="entry name" value="TTLL_monoglycylase"/>
</dbReference>
<dbReference type="GO" id="GO:0015630">
    <property type="term" value="C:microtubule cytoskeleton"/>
    <property type="evidence" value="ECO:0007669"/>
    <property type="project" value="TreeGrafter"/>
</dbReference>
<dbReference type="SUPFAM" id="SSF56059">
    <property type="entry name" value="Glutathione synthetase ATP-binding domain-like"/>
    <property type="match status" value="1"/>
</dbReference>
<comment type="subcellular location">
    <subcellularLocation>
        <location evidence="1">Cytoplasm</location>
    </subcellularLocation>
</comment>
<evidence type="ECO:0000256" key="5">
    <source>
        <dbReference type="ARBA" id="ARBA00022840"/>
    </source>
</evidence>
<dbReference type="GO" id="GO:0005524">
    <property type="term" value="F:ATP binding"/>
    <property type="evidence" value="ECO:0007669"/>
    <property type="project" value="UniProtKB-KW"/>
</dbReference>
<evidence type="ECO:0000256" key="3">
    <source>
        <dbReference type="ARBA" id="ARBA00022598"/>
    </source>
</evidence>
<protein>
    <recommendedName>
        <fullName evidence="8">Tubulin glycylase 3A-like</fullName>
    </recommendedName>
</protein>
<dbReference type="Gene3D" id="3.30.470.20">
    <property type="entry name" value="ATP-grasp fold, B domain"/>
    <property type="match status" value="1"/>
</dbReference>
<keyword evidence="7" id="KW-1185">Reference proteome</keyword>
<keyword evidence="3" id="KW-0436">Ligase</keyword>
<organism evidence="6 7">
    <name type="scientific">Leptosia nina</name>
    <dbReference type="NCBI Taxonomy" id="320188"/>
    <lineage>
        <taxon>Eukaryota</taxon>
        <taxon>Metazoa</taxon>
        <taxon>Ecdysozoa</taxon>
        <taxon>Arthropoda</taxon>
        <taxon>Hexapoda</taxon>
        <taxon>Insecta</taxon>
        <taxon>Pterygota</taxon>
        <taxon>Neoptera</taxon>
        <taxon>Endopterygota</taxon>
        <taxon>Lepidoptera</taxon>
        <taxon>Glossata</taxon>
        <taxon>Ditrysia</taxon>
        <taxon>Papilionoidea</taxon>
        <taxon>Pieridae</taxon>
        <taxon>Pierinae</taxon>
        <taxon>Leptosia</taxon>
    </lineage>
</organism>
<reference evidence="6 7" key="1">
    <citation type="submission" date="2023-11" db="EMBL/GenBank/DDBJ databases">
        <authorList>
            <person name="Okamura Y."/>
        </authorList>
    </citation>
    <scope>NUCLEOTIDE SEQUENCE [LARGE SCALE GENOMIC DNA]</scope>
</reference>
<keyword evidence="5" id="KW-0067">ATP-binding</keyword>
<dbReference type="PANTHER" id="PTHR45870">
    <property type="entry name" value="TUBULIN MONOGLYCYLASE TTLL3"/>
    <property type="match status" value="1"/>
</dbReference>
<dbReference type="Proteomes" id="UP001497472">
    <property type="component" value="Unassembled WGS sequence"/>
</dbReference>
<gene>
    <name evidence="6" type="ORF">LNINA_LOCUS8954</name>
</gene>
<proteinExistence type="predicted"/>
<dbReference type="GO" id="GO:0003341">
    <property type="term" value="P:cilium movement"/>
    <property type="evidence" value="ECO:0007669"/>
    <property type="project" value="TreeGrafter"/>
</dbReference>
<dbReference type="PROSITE" id="PS51221">
    <property type="entry name" value="TTL"/>
    <property type="match status" value="1"/>
</dbReference>
<accession>A0AAV1JNN3</accession>
<dbReference type="Pfam" id="PF03133">
    <property type="entry name" value="TTL"/>
    <property type="match status" value="1"/>
</dbReference>
<keyword evidence="4" id="KW-0547">Nucleotide-binding</keyword>
<dbReference type="GO" id="GO:0060271">
    <property type="term" value="P:cilium assembly"/>
    <property type="evidence" value="ECO:0007669"/>
    <property type="project" value="TreeGrafter"/>
</dbReference>
<dbReference type="PANTHER" id="PTHR45870:SF2">
    <property type="entry name" value="TUBULIN MONOGLYCYLASE TTLL3"/>
    <property type="match status" value="1"/>
</dbReference>
<evidence type="ECO:0000313" key="7">
    <source>
        <dbReference type="Proteomes" id="UP001497472"/>
    </source>
</evidence>
<evidence type="ECO:0000256" key="2">
    <source>
        <dbReference type="ARBA" id="ARBA00022490"/>
    </source>
</evidence>